<dbReference type="EMBL" id="FMZC01000002">
    <property type="protein sequence ID" value="SDC40414.1"/>
    <property type="molecule type" value="Genomic_DNA"/>
</dbReference>
<dbReference type="OrthoDB" id="9135193at2"/>
<accession>A0A1G6LAY8</accession>
<sequence>MNQFFADQIDQLDLAIDQLAIRDRNFDRFALMLVDNVVELVLHQHAKDKVMWGQAFASNKQPKPEWKTAVAATGRNFDAKVAYARETQIISAAMADSIQYLHSFRNSAYHQGSRHEGILHSLAVFYFKAACALLGAYKPTFFGIYSGDQISHRAVKYLGRPDLFDQKDAFARASGRLSEVADALGENLIEDLQADMLSTIEQADSWLDYISANAPDRPSRDQAVRHCQAWPLSWTEEARAFANANGCKASNLGGYVEWLGHNYNWQVKTDPIASWKRRHSSLKNERGADAALKKYCDFMKQTEAFREALEEYISQLDGYIQEQIDYARGK</sequence>
<dbReference type="RefSeq" id="WP_092740330.1">
    <property type="nucleotide sequence ID" value="NZ_FMZC01000002.1"/>
</dbReference>
<reference evidence="1 2" key="1">
    <citation type="submission" date="2016-10" db="EMBL/GenBank/DDBJ databases">
        <authorList>
            <person name="de Groot N.N."/>
        </authorList>
    </citation>
    <scope>NUCLEOTIDE SEQUENCE [LARGE SCALE GENOMIC DNA]</scope>
    <source>
        <strain evidence="1 2">DSM 16619</strain>
    </source>
</reference>
<keyword evidence="2" id="KW-1185">Reference proteome</keyword>
<name>A0A1G6LAY8_9BURK</name>
<proteinExistence type="predicted"/>
<organism evidence="1 2">
    <name type="scientific">Paracidovorax valerianellae</name>
    <dbReference type="NCBI Taxonomy" id="187868"/>
    <lineage>
        <taxon>Bacteria</taxon>
        <taxon>Pseudomonadati</taxon>
        <taxon>Pseudomonadota</taxon>
        <taxon>Betaproteobacteria</taxon>
        <taxon>Burkholderiales</taxon>
        <taxon>Comamonadaceae</taxon>
        <taxon>Paracidovorax</taxon>
    </lineage>
</organism>
<evidence type="ECO:0000313" key="2">
    <source>
        <dbReference type="Proteomes" id="UP000198781"/>
    </source>
</evidence>
<gene>
    <name evidence="1" type="ORF">SAMN05192589_102118</name>
</gene>
<dbReference type="AlphaFoldDB" id="A0A1G6LAY8"/>
<protein>
    <submittedName>
        <fullName evidence="1">Uncharacterized protein</fullName>
    </submittedName>
</protein>
<evidence type="ECO:0000313" key="1">
    <source>
        <dbReference type="EMBL" id="SDC40414.1"/>
    </source>
</evidence>
<dbReference type="Proteomes" id="UP000198781">
    <property type="component" value="Unassembled WGS sequence"/>
</dbReference>